<comment type="caution">
    <text evidence="6">The sequence shown here is derived from an EMBL/GenBank/DDBJ whole genome shotgun (WGS) entry which is preliminary data.</text>
</comment>
<keyword evidence="1" id="KW-0238">DNA-binding</keyword>
<dbReference type="SMART" id="SM00530">
    <property type="entry name" value="HTH_XRE"/>
    <property type="match status" value="1"/>
</dbReference>
<dbReference type="PANTHER" id="PTHR46558">
    <property type="entry name" value="TRACRIPTIONAL REGULATORY PROTEIN-RELATED-RELATED"/>
    <property type="match status" value="1"/>
</dbReference>
<gene>
    <name evidence="7" type="ORF">C1853_05440</name>
    <name evidence="6" type="ORF">C1871_07575</name>
    <name evidence="5" type="ORF">GO726_11335</name>
</gene>
<feature type="domain" description="HTH cro/C1-type" evidence="4">
    <location>
        <begin position="7"/>
        <end position="61"/>
    </location>
</feature>
<feature type="transmembrane region" description="Helical" evidence="3">
    <location>
        <begin position="98"/>
        <end position="118"/>
    </location>
</feature>
<dbReference type="EMBL" id="PPTY01000010">
    <property type="protein sequence ID" value="RDB85806.1"/>
    <property type="molecule type" value="Genomic_DNA"/>
</dbReference>
<evidence type="ECO:0000256" key="3">
    <source>
        <dbReference type="SAM" id="Phobius"/>
    </source>
</evidence>
<feature type="transmembrane region" description="Helical" evidence="3">
    <location>
        <begin position="222"/>
        <end position="249"/>
    </location>
</feature>
<evidence type="ECO:0000313" key="6">
    <source>
        <dbReference type="EMBL" id="RDB85806.1"/>
    </source>
</evidence>
<dbReference type="Gene3D" id="1.10.260.40">
    <property type="entry name" value="lambda repressor-like DNA-binding domains"/>
    <property type="match status" value="1"/>
</dbReference>
<reference evidence="8 9" key="1">
    <citation type="journal article" date="2018" name="Elife">
        <title>Discovery and characterization of a prevalent human gut bacterial enzyme sufficient for the inactivation of a family of plant toxins.</title>
        <authorList>
            <person name="Koppel N."/>
            <person name="Bisanz J.E."/>
            <person name="Pandelia M.E."/>
            <person name="Turnbaugh P.J."/>
            <person name="Balskus E.P."/>
        </authorList>
    </citation>
    <scope>NUCLEOTIDE SEQUENCE [LARGE SCALE GENOMIC DNA]</scope>
    <source>
        <strain evidence="7 9">16A</strain>
        <strain evidence="6 8">FAA1-1-60AUCSF</strain>
    </source>
</reference>
<dbReference type="SUPFAM" id="SSF47413">
    <property type="entry name" value="lambda repressor-like DNA-binding domains"/>
    <property type="match status" value="1"/>
</dbReference>
<evidence type="ECO:0000313" key="9">
    <source>
        <dbReference type="Proteomes" id="UP000253915"/>
    </source>
</evidence>
<dbReference type="Proteomes" id="UP000253857">
    <property type="component" value="Unassembled WGS sequence"/>
</dbReference>
<reference evidence="5 10" key="2">
    <citation type="submission" date="2019-11" db="EMBL/GenBank/DDBJ databases">
        <title>Whole genome shotgun sequencing (WGS) data from Adlercreutzia equolifaciens ResAG-91, Eggerthella lenta MRI-F36, MRI-F37, MRI-F40, ResAG-49, ResAG-88, ResAG-121, ResAG-145, and Gordonibacter sp. ResAG-5, ResAG-26, ResAG-43, ResAG-50, ResAG-59.</title>
        <authorList>
            <person name="Stoll D.A."/>
            <person name="Danylec N."/>
            <person name="Franz C.M.A.P."/>
            <person name="Huch M."/>
        </authorList>
    </citation>
    <scope>NUCLEOTIDE SEQUENCE [LARGE SCALE GENOMIC DNA]</scope>
    <source>
        <strain evidence="5 10">ResAG-88</strain>
    </source>
</reference>
<keyword evidence="3" id="KW-0812">Transmembrane</keyword>
<dbReference type="RefSeq" id="WP_015761493.1">
    <property type="nucleotide sequence ID" value="NZ_AP025575.1"/>
</dbReference>
<sequence length="312" mass="33778">MSFRDNLQHLRDTRNMTQSELAMLVGVSRQSVAKWEAEKSYPEMDKLLKLCDLFECTLDDLVRGDLTGRAPDPTRSLPEDAPPVDACGYDEHMRRRAWTVPAGLAMFVAGFGVAIAFSNMNGANPGARPYIAYFACATVGFALLIRAFAVHGSFRRRHPYIEDFYTDDQRVAARKEGKRSAVGGLVLLCASLFFASPGAIALADTLNLWGLMANVWNVYGTLPLLLFALLAASVALLVHAAMVVCLINVARYNRDSERKAEAASHLVAAMQARLAQSAGAAETGAGADADTPSVSHSNETHERKPSQSDGEA</sequence>
<organism evidence="6 8">
    <name type="scientific">Eggerthella lenta</name>
    <name type="common">Eubacterium lentum</name>
    <dbReference type="NCBI Taxonomy" id="84112"/>
    <lineage>
        <taxon>Bacteria</taxon>
        <taxon>Bacillati</taxon>
        <taxon>Actinomycetota</taxon>
        <taxon>Coriobacteriia</taxon>
        <taxon>Eggerthellales</taxon>
        <taxon>Eggerthellaceae</taxon>
        <taxon>Eggerthella</taxon>
    </lineage>
</organism>
<dbReference type="PROSITE" id="PS50943">
    <property type="entry name" value="HTH_CROC1"/>
    <property type="match status" value="1"/>
</dbReference>
<dbReference type="GO" id="GO:0003677">
    <property type="term" value="F:DNA binding"/>
    <property type="evidence" value="ECO:0007669"/>
    <property type="project" value="UniProtKB-KW"/>
</dbReference>
<dbReference type="Proteomes" id="UP000253915">
    <property type="component" value="Unassembled WGS sequence"/>
</dbReference>
<dbReference type="EMBL" id="PPUQ01000005">
    <property type="protein sequence ID" value="RDC39709.1"/>
    <property type="molecule type" value="Genomic_DNA"/>
</dbReference>
<dbReference type="Pfam" id="PF13443">
    <property type="entry name" value="HTH_26"/>
    <property type="match status" value="1"/>
</dbReference>
<protein>
    <submittedName>
        <fullName evidence="5">Helix-turn-helix domain-containing protein</fullName>
    </submittedName>
    <submittedName>
        <fullName evidence="6">XRE family transcriptional regulator</fullName>
    </submittedName>
</protein>
<dbReference type="AlphaFoldDB" id="A0A369N9A2"/>
<feature type="transmembrane region" description="Helical" evidence="3">
    <location>
        <begin position="180"/>
        <end position="202"/>
    </location>
</feature>
<evidence type="ECO:0000313" key="10">
    <source>
        <dbReference type="Proteomes" id="UP000436429"/>
    </source>
</evidence>
<dbReference type="InterPro" id="IPR010982">
    <property type="entry name" value="Lambda_DNA-bd_dom_sf"/>
</dbReference>
<evidence type="ECO:0000313" key="5">
    <source>
        <dbReference type="EMBL" id="MVN33747.1"/>
    </source>
</evidence>
<feature type="compositionally biased region" description="Low complexity" evidence="2">
    <location>
        <begin position="279"/>
        <end position="291"/>
    </location>
</feature>
<evidence type="ECO:0000256" key="2">
    <source>
        <dbReference type="SAM" id="MobiDB-lite"/>
    </source>
</evidence>
<proteinExistence type="predicted"/>
<dbReference type="EMBL" id="WPOM01000024">
    <property type="protein sequence ID" value="MVN33747.1"/>
    <property type="molecule type" value="Genomic_DNA"/>
</dbReference>
<feature type="transmembrane region" description="Helical" evidence="3">
    <location>
        <begin position="130"/>
        <end position="149"/>
    </location>
</feature>
<dbReference type="CDD" id="cd00093">
    <property type="entry name" value="HTH_XRE"/>
    <property type="match status" value="1"/>
</dbReference>
<evidence type="ECO:0000313" key="7">
    <source>
        <dbReference type="EMBL" id="RDC39709.1"/>
    </source>
</evidence>
<keyword evidence="3" id="KW-1133">Transmembrane helix</keyword>
<evidence type="ECO:0000313" key="8">
    <source>
        <dbReference type="Proteomes" id="UP000253857"/>
    </source>
</evidence>
<name>A0A369N9A2_EGGLN</name>
<evidence type="ECO:0000259" key="4">
    <source>
        <dbReference type="PROSITE" id="PS50943"/>
    </source>
</evidence>
<feature type="region of interest" description="Disordered" evidence="2">
    <location>
        <begin position="279"/>
        <end position="312"/>
    </location>
</feature>
<keyword evidence="3" id="KW-0472">Membrane</keyword>
<evidence type="ECO:0000256" key="1">
    <source>
        <dbReference type="ARBA" id="ARBA00023125"/>
    </source>
</evidence>
<dbReference type="InterPro" id="IPR001387">
    <property type="entry name" value="Cro/C1-type_HTH"/>
</dbReference>
<dbReference type="PANTHER" id="PTHR46558:SF15">
    <property type="entry name" value="HELIX-TURN-HELIX DOMAIN PROTEIN"/>
    <property type="match status" value="1"/>
</dbReference>
<dbReference type="Proteomes" id="UP000436429">
    <property type="component" value="Unassembled WGS sequence"/>
</dbReference>
<accession>A0A369N9A2</accession>